<sequence length="79" mass="8585">MTINNNLNSMVASELQFQDMATNLATVANTIAEPEFQEVTSDLIDSIAGQIPQIISYSANAQNIELQGEMLNTLLNIKA</sequence>
<accession>A0A0G9JP35</accession>
<organism evidence="1 2">
    <name type="scientific">Aliarcobacter butzleri L348</name>
    <dbReference type="NCBI Taxonomy" id="1447256"/>
    <lineage>
        <taxon>Bacteria</taxon>
        <taxon>Pseudomonadati</taxon>
        <taxon>Campylobacterota</taxon>
        <taxon>Epsilonproteobacteria</taxon>
        <taxon>Campylobacterales</taxon>
        <taxon>Arcobacteraceae</taxon>
        <taxon>Aliarcobacter</taxon>
    </lineage>
</organism>
<evidence type="ECO:0000313" key="2">
    <source>
        <dbReference type="Proteomes" id="UP000035514"/>
    </source>
</evidence>
<comment type="caution">
    <text evidence="1">The sequence shown here is derived from an EMBL/GenBank/DDBJ whole genome shotgun (WGS) entry which is preliminary data.</text>
</comment>
<dbReference type="EMBL" id="JAIQ01000174">
    <property type="protein sequence ID" value="KLD96046.1"/>
    <property type="molecule type" value="Genomic_DNA"/>
</dbReference>
<dbReference type="Proteomes" id="UP000035514">
    <property type="component" value="Unassembled WGS sequence"/>
</dbReference>
<dbReference type="PATRIC" id="fig|1447256.3.peg.2510"/>
<dbReference type="RefSeq" id="WP_046997496.1">
    <property type="nucleotide sequence ID" value="NZ_JAIQ01000174.1"/>
</dbReference>
<dbReference type="AlphaFoldDB" id="A0A0G9JP35"/>
<evidence type="ECO:0000313" key="1">
    <source>
        <dbReference type="EMBL" id="KLD96046.1"/>
    </source>
</evidence>
<name>A0A0G9JP35_9BACT</name>
<gene>
    <name evidence="1" type="ORF">AA20_12800</name>
</gene>
<proteinExistence type="predicted"/>
<reference evidence="1 2" key="1">
    <citation type="submission" date="2014-01" db="EMBL/GenBank/DDBJ databases">
        <title>Development of a Comparative Genomic Fingerprinting Assay for High Resolution Genotyping of Arcobacter butzleri.</title>
        <authorList>
            <person name="Webb A.L."/>
            <person name="Inglis G.D."/>
            <person name="Kruczkiewicz P."/>
            <person name="Selinger L.B."/>
            <person name="Taboada E.N."/>
        </authorList>
    </citation>
    <scope>NUCLEOTIDE SEQUENCE [LARGE SCALE GENOMIC DNA]</scope>
    <source>
        <strain evidence="1 2">L348</strain>
    </source>
</reference>
<protein>
    <submittedName>
        <fullName evidence="1">Uncharacterized protein</fullName>
    </submittedName>
</protein>